<gene>
    <name evidence="2" type="ORF">IEQ34_014216</name>
</gene>
<keyword evidence="3" id="KW-1185">Reference proteome</keyword>
<organism evidence="2 3">
    <name type="scientific">Dendrobium chrysotoxum</name>
    <name type="common">Orchid</name>
    <dbReference type="NCBI Taxonomy" id="161865"/>
    <lineage>
        <taxon>Eukaryota</taxon>
        <taxon>Viridiplantae</taxon>
        <taxon>Streptophyta</taxon>
        <taxon>Embryophyta</taxon>
        <taxon>Tracheophyta</taxon>
        <taxon>Spermatophyta</taxon>
        <taxon>Magnoliopsida</taxon>
        <taxon>Liliopsida</taxon>
        <taxon>Asparagales</taxon>
        <taxon>Orchidaceae</taxon>
        <taxon>Epidendroideae</taxon>
        <taxon>Malaxideae</taxon>
        <taxon>Dendrobiinae</taxon>
        <taxon>Dendrobium</taxon>
    </lineage>
</organism>
<dbReference type="AlphaFoldDB" id="A0AAV7GKS4"/>
<name>A0AAV7GKS4_DENCH</name>
<proteinExistence type="predicted"/>
<feature type="region of interest" description="Disordered" evidence="1">
    <location>
        <begin position="35"/>
        <end position="92"/>
    </location>
</feature>
<evidence type="ECO:0000256" key="1">
    <source>
        <dbReference type="SAM" id="MobiDB-lite"/>
    </source>
</evidence>
<reference evidence="2 3" key="1">
    <citation type="journal article" date="2021" name="Hortic Res">
        <title>Chromosome-scale assembly of the Dendrobium chrysotoxum genome enhances the understanding of orchid evolution.</title>
        <authorList>
            <person name="Zhang Y."/>
            <person name="Zhang G.Q."/>
            <person name="Zhang D."/>
            <person name="Liu X.D."/>
            <person name="Xu X.Y."/>
            <person name="Sun W.H."/>
            <person name="Yu X."/>
            <person name="Zhu X."/>
            <person name="Wang Z.W."/>
            <person name="Zhao X."/>
            <person name="Zhong W.Y."/>
            <person name="Chen H."/>
            <person name="Yin W.L."/>
            <person name="Huang T."/>
            <person name="Niu S.C."/>
            <person name="Liu Z.J."/>
        </authorList>
    </citation>
    <scope>NUCLEOTIDE SEQUENCE [LARGE SCALE GENOMIC DNA]</scope>
    <source>
        <strain evidence="2">Lindl</strain>
    </source>
</reference>
<evidence type="ECO:0000313" key="3">
    <source>
        <dbReference type="Proteomes" id="UP000775213"/>
    </source>
</evidence>
<evidence type="ECO:0000313" key="2">
    <source>
        <dbReference type="EMBL" id="KAH0456309.1"/>
    </source>
</evidence>
<feature type="compositionally biased region" description="Basic and acidic residues" evidence="1">
    <location>
        <begin position="52"/>
        <end position="65"/>
    </location>
</feature>
<accession>A0AAV7GKS4</accession>
<sequence>MVRILAARASSFWNSRSPWRNSESMSLTATCWPEGSVPRYTGPKPPWPSLWEGEKEDVARRSREKEKRRRGLGGGLRSEGTVATARPRDNRR</sequence>
<protein>
    <submittedName>
        <fullName evidence="2">Uncharacterized protein</fullName>
    </submittedName>
</protein>
<comment type="caution">
    <text evidence="2">The sequence shown here is derived from an EMBL/GenBank/DDBJ whole genome shotgun (WGS) entry which is preliminary data.</text>
</comment>
<dbReference type="Proteomes" id="UP000775213">
    <property type="component" value="Unassembled WGS sequence"/>
</dbReference>
<dbReference type="EMBL" id="JAGFBR010000013">
    <property type="protein sequence ID" value="KAH0456309.1"/>
    <property type="molecule type" value="Genomic_DNA"/>
</dbReference>